<feature type="compositionally biased region" description="Basic residues" evidence="1">
    <location>
        <begin position="302"/>
        <end position="317"/>
    </location>
</feature>
<feature type="compositionally biased region" description="Basic residues" evidence="1">
    <location>
        <begin position="72"/>
        <end position="87"/>
    </location>
</feature>
<gene>
    <name evidence="2" type="ORF">E2C01_016000</name>
</gene>
<feature type="compositionally biased region" description="Basic and acidic residues" evidence="1">
    <location>
        <begin position="412"/>
        <end position="431"/>
    </location>
</feature>
<dbReference type="AlphaFoldDB" id="A0A5B7DNE7"/>
<dbReference type="OrthoDB" id="6127264at2759"/>
<feature type="region of interest" description="Disordered" evidence="1">
    <location>
        <begin position="471"/>
        <end position="513"/>
    </location>
</feature>
<evidence type="ECO:0000313" key="2">
    <source>
        <dbReference type="EMBL" id="MPC22968.1"/>
    </source>
</evidence>
<feature type="compositionally biased region" description="Basic and acidic residues" evidence="1">
    <location>
        <begin position="260"/>
        <end position="272"/>
    </location>
</feature>
<organism evidence="2 3">
    <name type="scientific">Portunus trituberculatus</name>
    <name type="common">Swimming crab</name>
    <name type="synonym">Neptunus trituberculatus</name>
    <dbReference type="NCBI Taxonomy" id="210409"/>
    <lineage>
        <taxon>Eukaryota</taxon>
        <taxon>Metazoa</taxon>
        <taxon>Ecdysozoa</taxon>
        <taxon>Arthropoda</taxon>
        <taxon>Crustacea</taxon>
        <taxon>Multicrustacea</taxon>
        <taxon>Malacostraca</taxon>
        <taxon>Eumalacostraca</taxon>
        <taxon>Eucarida</taxon>
        <taxon>Decapoda</taxon>
        <taxon>Pleocyemata</taxon>
        <taxon>Brachyura</taxon>
        <taxon>Eubrachyura</taxon>
        <taxon>Portunoidea</taxon>
        <taxon>Portunidae</taxon>
        <taxon>Portuninae</taxon>
        <taxon>Portunus</taxon>
    </lineage>
</organism>
<accession>A0A5B7DNE7</accession>
<feature type="region of interest" description="Disordered" evidence="1">
    <location>
        <begin position="28"/>
        <end position="459"/>
    </location>
</feature>
<reference evidence="2 3" key="1">
    <citation type="submission" date="2019-05" db="EMBL/GenBank/DDBJ databases">
        <title>Another draft genome of Portunus trituberculatus and its Hox gene families provides insights of decapod evolution.</title>
        <authorList>
            <person name="Jeong J.-H."/>
            <person name="Song I."/>
            <person name="Kim S."/>
            <person name="Choi T."/>
            <person name="Kim D."/>
            <person name="Ryu S."/>
            <person name="Kim W."/>
        </authorList>
    </citation>
    <scope>NUCLEOTIDE SEQUENCE [LARGE SCALE GENOMIC DNA]</scope>
    <source>
        <tissue evidence="2">Muscle</tissue>
    </source>
</reference>
<feature type="compositionally biased region" description="Low complexity" evidence="1">
    <location>
        <begin position="340"/>
        <end position="361"/>
    </location>
</feature>
<protein>
    <submittedName>
        <fullName evidence="2">Uncharacterized protein</fullName>
    </submittedName>
</protein>
<keyword evidence="3" id="KW-1185">Reference proteome</keyword>
<sequence>MEDKEQQDQHIISAYNVVETSPALKKLLGEEVGKGETKNPFDDEEEMQEQTKGGEEMVEEEEQVQQETREERRRRRKDRRQRKKGKKGGGGGNRRGGRRKSKGQGASDGGENESEMQVPSTTEDLMEGQESAIITTQSPVNERIMRRKERKRRRKEKRQRKENQRRRGGRGGRRKAEEVEGEDRSANEVSRGQRGEVISDPTSRDPQPDVRGSAAERRRRRRRRKRRKKDRKNRNGRGGKKDRRRNRGRKGGNGNGNGNGRREVNEVPEHDISLISTNEVPIPAESAANTLDDVPNEFHSVLPKRPKKQTGNRKRKPQQTSREDTLDETSLESEIQEVLTTPTTTTTTTTTSTTTTTTTTTEAPMRHPKAPALTPVEPQYTVDGDTETTRTIFDFYPEDTGEEVPADTQMEEEPRAASDSGIERPSSDSGRKKDKKKKKKKTETSTLPEDSIAEYPDEDMELQDYQNYLYGLENTEESSSEATALEDLFPEGLPEGYPTDRLRSDGNFSQNTR</sequence>
<feature type="compositionally biased region" description="Acidic residues" evidence="1">
    <location>
        <begin position="396"/>
        <end position="411"/>
    </location>
</feature>
<evidence type="ECO:0000313" key="3">
    <source>
        <dbReference type="Proteomes" id="UP000324222"/>
    </source>
</evidence>
<feature type="compositionally biased region" description="Basic residues" evidence="1">
    <location>
        <begin position="217"/>
        <end position="250"/>
    </location>
</feature>
<feature type="compositionally biased region" description="Acidic residues" evidence="1">
    <location>
        <begin position="325"/>
        <end position="335"/>
    </location>
</feature>
<feature type="compositionally biased region" description="Basic residues" evidence="1">
    <location>
        <begin position="145"/>
        <end position="173"/>
    </location>
</feature>
<evidence type="ECO:0000256" key="1">
    <source>
        <dbReference type="SAM" id="MobiDB-lite"/>
    </source>
</evidence>
<name>A0A5B7DNE7_PORTR</name>
<comment type="caution">
    <text evidence="2">The sequence shown here is derived from an EMBL/GenBank/DDBJ whole genome shotgun (WGS) entry which is preliminary data.</text>
</comment>
<feature type="compositionally biased region" description="Basic residues" evidence="1">
    <location>
        <begin position="432"/>
        <end position="441"/>
    </location>
</feature>
<dbReference type="EMBL" id="VSRR010001149">
    <property type="protein sequence ID" value="MPC22968.1"/>
    <property type="molecule type" value="Genomic_DNA"/>
</dbReference>
<feature type="compositionally biased region" description="Basic and acidic residues" evidence="1">
    <location>
        <begin position="174"/>
        <end position="194"/>
    </location>
</feature>
<feature type="compositionally biased region" description="Basic and acidic residues" evidence="1">
    <location>
        <begin position="28"/>
        <end position="41"/>
    </location>
</feature>
<dbReference type="Proteomes" id="UP000324222">
    <property type="component" value="Unassembled WGS sequence"/>
</dbReference>
<proteinExistence type="predicted"/>